<dbReference type="KEGG" id="meme:HYG87_06140"/>
<feature type="transmembrane region" description="Helical" evidence="8">
    <location>
        <begin position="191"/>
        <end position="210"/>
    </location>
</feature>
<feature type="transmembrane region" description="Helical" evidence="8">
    <location>
        <begin position="162"/>
        <end position="179"/>
    </location>
</feature>
<dbReference type="PANTHER" id="PTHR36838:SF3">
    <property type="entry name" value="TRANSPORTER AUXIN EFFLUX CARRIER EC FAMILY"/>
    <property type="match status" value="1"/>
</dbReference>
<feature type="transmembrane region" description="Helical" evidence="8">
    <location>
        <begin position="35"/>
        <end position="54"/>
    </location>
</feature>
<comment type="subcellular location">
    <subcellularLocation>
        <location evidence="1">Cell membrane</location>
        <topology evidence="1">Multi-pass membrane protein</topology>
    </subcellularLocation>
</comment>
<evidence type="ECO:0000313" key="9">
    <source>
        <dbReference type="EMBL" id="QUH23369.1"/>
    </source>
</evidence>
<keyword evidence="3" id="KW-0813">Transport</keyword>
<dbReference type="InterPro" id="IPR004776">
    <property type="entry name" value="Mem_transp_PIN-like"/>
</dbReference>
<feature type="transmembrane region" description="Helical" evidence="8">
    <location>
        <begin position="222"/>
        <end position="245"/>
    </location>
</feature>
<dbReference type="AlphaFoldDB" id="A0A8T8K621"/>
<comment type="similarity">
    <text evidence="2">Belongs to the auxin efflux carrier (TC 2.A.69) family.</text>
</comment>
<feature type="transmembrane region" description="Helical" evidence="8">
    <location>
        <begin position="97"/>
        <end position="116"/>
    </location>
</feature>
<dbReference type="GeneID" id="64820327"/>
<evidence type="ECO:0000256" key="1">
    <source>
        <dbReference type="ARBA" id="ARBA00004651"/>
    </source>
</evidence>
<sequence length="302" mass="32814">MDLKSVETVLSIIVMVILGYLIRRWGVLEAKDAQSLNKIVVNLAIPSMIFLAMYGADLSIIPILVPIPLVCIMVAAITGTLAYIWTRSKNLPQKTRWSIIIPAAMLNSGFLGYPIALGVFGTDGLVRAIFYDMGSILVFIGFGIILLFIFGGRYQDILKRAIIFPPLWGIILGTAANYWTIPLGFLVDDVLGYLAGAAIPLIMISLGLSLELKGIKENIEAATITSIIRLIISPAIAFLIVYMIGMSGLERTVTIIQAAMPSAMLSMVLAINYELDLKLTASCVFFTTILSLVTLPIIMALI</sequence>
<dbReference type="EMBL" id="CP058560">
    <property type="protein sequence ID" value="QUH23369.1"/>
    <property type="molecule type" value="Genomic_DNA"/>
</dbReference>
<proteinExistence type="inferred from homology"/>
<feature type="transmembrane region" description="Helical" evidence="8">
    <location>
        <begin position="128"/>
        <end position="150"/>
    </location>
</feature>
<reference evidence="9" key="1">
    <citation type="submission" date="2020-07" db="EMBL/GenBank/DDBJ databases">
        <title>Methanobacterium. sp. MethCan genome.</title>
        <authorList>
            <person name="Postec A."/>
            <person name="Quemeneur M."/>
        </authorList>
    </citation>
    <scope>NUCLEOTIDE SEQUENCE</scope>
    <source>
        <strain evidence="9">MethCAN</strain>
    </source>
</reference>
<dbReference type="Gene3D" id="1.20.1530.20">
    <property type="match status" value="2"/>
</dbReference>
<feature type="transmembrane region" description="Helical" evidence="8">
    <location>
        <begin position="283"/>
        <end position="301"/>
    </location>
</feature>
<evidence type="ECO:0000256" key="4">
    <source>
        <dbReference type="ARBA" id="ARBA00022475"/>
    </source>
</evidence>
<keyword evidence="5 8" id="KW-0812">Transmembrane</keyword>
<feature type="transmembrane region" description="Helical" evidence="8">
    <location>
        <begin position="6"/>
        <end position="23"/>
    </location>
</feature>
<dbReference type="InterPro" id="IPR038770">
    <property type="entry name" value="Na+/solute_symporter_sf"/>
</dbReference>
<organism evidence="9 10">
    <name type="scientific">Methanobacterium alkalithermotolerans</name>
    <dbReference type="NCBI Taxonomy" id="2731220"/>
    <lineage>
        <taxon>Archaea</taxon>
        <taxon>Methanobacteriati</taxon>
        <taxon>Methanobacteriota</taxon>
        <taxon>Methanomada group</taxon>
        <taxon>Methanobacteria</taxon>
        <taxon>Methanobacteriales</taxon>
        <taxon>Methanobacteriaceae</taxon>
        <taxon>Methanobacterium</taxon>
    </lineage>
</organism>
<gene>
    <name evidence="9" type="ORF">HYG87_06140</name>
</gene>
<feature type="transmembrane region" description="Helical" evidence="8">
    <location>
        <begin position="60"/>
        <end position="85"/>
    </location>
</feature>
<keyword evidence="4" id="KW-1003">Cell membrane</keyword>
<keyword evidence="6 8" id="KW-1133">Transmembrane helix</keyword>
<dbReference type="PANTHER" id="PTHR36838">
    <property type="entry name" value="AUXIN EFFLUX CARRIER FAMILY PROTEIN"/>
    <property type="match status" value="1"/>
</dbReference>
<dbReference type="Proteomes" id="UP000681041">
    <property type="component" value="Chromosome"/>
</dbReference>
<feature type="transmembrane region" description="Helical" evidence="8">
    <location>
        <begin position="251"/>
        <end position="271"/>
    </location>
</feature>
<evidence type="ECO:0000256" key="2">
    <source>
        <dbReference type="ARBA" id="ARBA00010145"/>
    </source>
</evidence>
<evidence type="ECO:0000256" key="3">
    <source>
        <dbReference type="ARBA" id="ARBA00022448"/>
    </source>
</evidence>
<dbReference type="Pfam" id="PF03547">
    <property type="entry name" value="Mem_trans"/>
    <property type="match status" value="2"/>
</dbReference>
<evidence type="ECO:0000256" key="8">
    <source>
        <dbReference type="SAM" id="Phobius"/>
    </source>
</evidence>
<evidence type="ECO:0000256" key="5">
    <source>
        <dbReference type="ARBA" id="ARBA00022692"/>
    </source>
</evidence>
<dbReference type="RefSeq" id="WP_211532326.1">
    <property type="nucleotide sequence ID" value="NZ_CP058560.1"/>
</dbReference>
<keyword evidence="7 8" id="KW-0472">Membrane</keyword>
<evidence type="ECO:0000313" key="10">
    <source>
        <dbReference type="Proteomes" id="UP000681041"/>
    </source>
</evidence>
<protein>
    <submittedName>
        <fullName evidence="9">AEC family transporter</fullName>
    </submittedName>
</protein>
<dbReference type="GO" id="GO:0055085">
    <property type="term" value="P:transmembrane transport"/>
    <property type="evidence" value="ECO:0007669"/>
    <property type="project" value="InterPro"/>
</dbReference>
<dbReference type="GO" id="GO:0005886">
    <property type="term" value="C:plasma membrane"/>
    <property type="evidence" value="ECO:0007669"/>
    <property type="project" value="UniProtKB-SubCell"/>
</dbReference>
<keyword evidence="10" id="KW-1185">Reference proteome</keyword>
<dbReference type="OrthoDB" id="147743at2157"/>
<evidence type="ECO:0000256" key="7">
    <source>
        <dbReference type="ARBA" id="ARBA00023136"/>
    </source>
</evidence>
<name>A0A8T8K621_9EURY</name>
<accession>A0A8T8K621</accession>
<evidence type="ECO:0000256" key="6">
    <source>
        <dbReference type="ARBA" id="ARBA00022989"/>
    </source>
</evidence>